<evidence type="ECO:0000313" key="3">
    <source>
        <dbReference type="Proteomes" id="UP000540412"/>
    </source>
</evidence>
<organism evidence="2 3">
    <name type="scientific">Nocardia transvalensis</name>
    <dbReference type="NCBI Taxonomy" id="37333"/>
    <lineage>
        <taxon>Bacteria</taxon>
        <taxon>Bacillati</taxon>
        <taxon>Actinomycetota</taxon>
        <taxon>Actinomycetes</taxon>
        <taxon>Mycobacteriales</taxon>
        <taxon>Nocardiaceae</taxon>
        <taxon>Nocardia</taxon>
    </lineage>
</organism>
<sequence length="274" mass="28301">MTQPDGSDPGHLGPSHPGGFADWRNLTQADIADRTKAPLVGAGGSYTQVQESIGADDGNVIPTGSGLWQSFTRNADATFPRILLAPRADQTASGGGSGSAHSHSIPYDDPPDYQPAGGGANTVELGFFSVSKDREYSRLTFGTGNSVTALGISAMYAGAYLMNPNTGALQLMASVAGDIKATVANTNSEYTLTLSTAVEALKSEIWAVGLLQVTGFGQNCKSILATKLWQYAAPAGLRPAALYGTGPASTTLPSTIPYGSITFNPGLCPYYALS</sequence>
<dbReference type="RefSeq" id="WP_040743960.1">
    <property type="nucleotide sequence ID" value="NZ_JACHIT010000001.1"/>
</dbReference>
<evidence type="ECO:0000313" key="2">
    <source>
        <dbReference type="EMBL" id="MBB5915267.1"/>
    </source>
</evidence>
<reference evidence="2 3" key="1">
    <citation type="submission" date="2020-08" db="EMBL/GenBank/DDBJ databases">
        <title>Sequencing the genomes of 1000 actinobacteria strains.</title>
        <authorList>
            <person name="Klenk H.-P."/>
        </authorList>
    </citation>
    <scope>NUCLEOTIDE SEQUENCE [LARGE SCALE GENOMIC DNA]</scope>
    <source>
        <strain evidence="2 3">DSM 43582</strain>
    </source>
</reference>
<keyword evidence="3" id="KW-1185">Reference proteome</keyword>
<comment type="caution">
    <text evidence="2">The sequence shown here is derived from an EMBL/GenBank/DDBJ whole genome shotgun (WGS) entry which is preliminary data.</text>
</comment>
<accession>A0A7W9PFQ5</accession>
<feature type="region of interest" description="Disordered" evidence="1">
    <location>
        <begin position="89"/>
        <end position="118"/>
    </location>
</feature>
<evidence type="ECO:0000256" key="1">
    <source>
        <dbReference type="SAM" id="MobiDB-lite"/>
    </source>
</evidence>
<proteinExistence type="predicted"/>
<dbReference type="Proteomes" id="UP000540412">
    <property type="component" value="Unassembled WGS sequence"/>
</dbReference>
<gene>
    <name evidence="2" type="ORF">BJY24_004134</name>
</gene>
<feature type="region of interest" description="Disordered" evidence="1">
    <location>
        <begin position="1"/>
        <end position="22"/>
    </location>
</feature>
<name>A0A7W9PFQ5_9NOCA</name>
<dbReference type="AlphaFoldDB" id="A0A7W9PFQ5"/>
<protein>
    <submittedName>
        <fullName evidence="2">Uncharacterized protein</fullName>
    </submittedName>
</protein>
<dbReference type="EMBL" id="JACHIT010000001">
    <property type="protein sequence ID" value="MBB5915267.1"/>
    <property type="molecule type" value="Genomic_DNA"/>
</dbReference>